<dbReference type="InterPro" id="IPR004617">
    <property type="entry name" value="ApaH"/>
</dbReference>
<protein>
    <recommendedName>
        <fullName evidence="3">bis(5'-nucleosyl)-tetraphosphatase (symmetrical)</fullName>
        <ecNumber evidence="3">3.6.1.41</ecNumber>
    </recommendedName>
    <alternativeName>
        <fullName evidence="6">Ap4A hydrolase</fullName>
    </alternativeName>
    <alternativeName>
        <fullName evidence="5">Diadenosine 5',5'''-P1,P4-tetraphosphate pyrophosphohydrolase</fullName>
    </alternativeName>
    <alternativeName>
        <fullName evidence="7">Diadenosine tetraphosphatase</fullName>
    </alternativeName>
</protein>
<evidence type="ECO:0000256" key="4">
    <source>
        <dbReference type="ARBA" id="ARBA00022801"/>
    </source>
</evidence>
<dbReference type="RefSeq" id="WP_331703672.1">
    <property type="nucleotide sequence ID" value="NZ_JAZHBO010000002.1"/>
</dbReference>
<dbReference type="InterPro" id="IPR004843">
    <property type="entry name" value="Calcineurin-like_PHP"/>
</dbReference>
<dbReference type="InterPro" id="IPR029052">
    <property type="entry name" value="Metallo-depent_PP-like"/>
</dbReference>
<accession>A0ABU7UYM4</accession>
<evidence type="ECO:0000259" key="10">
    <source>
        <dbReference type="Pfam" id="PF00149"/>
    </source>
</evidence>
<evidence type="ECO:0000256" key="3">
    <source>
        <dbReference type="ARBA" id="ARBA00012506"/>
    </source>
</evidence>
<evidence type="ECO:0000256" key="7">
    <source>
        <dbReference type="ARBA" id="ARBA00033210"/>
    </source>
</evidence>
<dbReference type="NCBIfam" id="NF001204">
    <property type="entry name" value="PRK00166.1"/>
    <property type="match status" value="1"/>
</dbReference>
<dbReference type="PANTHER" id="PTHR40942">
    <property type="match status" value="1"/>
</dbReference>
<comment type="similarity">
    <text evidence="2">Belongs to the Ap4A hydrolase family.</text>
</comment>
<dbReference type="EC" id="3.6.1.41" evidence="3"/>
<name>A0ABU7UYM4_9GAMM</name>
<dbReference type="SUPFAM" id="SSF56300">
    <property type="entry name" value="Metallo-dependent phosphatases"/>
    <property type="match status" value="1"/>
</dbReference>
<comment type="function">
    <text evidence="1">Hydrolyzes diadenosine 5',5'''-P1,P4-tetraphosphate to yield ADP.</text>
</comment>
<feature type="compositionally biased region" description="Basic residues" evidence="9">
    <location>
        <begin position="294"/>
        <end position="308"/>
    </location>
</feature>
<dbReference type="PANTHER" id="PTHR40942:SF4">
    <property type="entry name" value="CYTOCHROME C5"/>
    <property type="match status" value="1"/>
</dbReference>
<dbReference type="Pfam" id="PF00149">
    <property type="entry name" value="Metallophos"/>
    <property type="match status" value="1"/>
</dbReference>
<evidence type="ECO:0000256" key="8">
    <source>
        <dbReference type="ARBA" id="ARBA00049417"/>
    </source>
</evidence>
<feature type="region of interest" description="Disordered" evidence="9">
    <location>
        <begin position="281"/>
        <end position="323"/>
    </location>
</feature>
<evidence type="ECO:0000256" key="5">
    <source>
        <dbReference type="ARBA" id="ARBA00031248"/>
    </source>
</evidence>
<keyword evidence="12" id="KW-1185">Reference proteome</keyword>
<evidence type="ECO:0000313" key="12">
    <source>
        <dbReference type="Proteomes" id="UP001356170"/>
    </source>
</evidence>
<reference evidence="11 12" key="1">
    <citation type="submission" date="2024-01" db="EMBL/GenBank/DDBJ databases">
        <title>Novel species of the genus Luteimonas isolated from rivers.</title>
        <authorList>
            <person name="Lu H."/>
        </authorList>
    </citation>
    <scope>NUCLEOTIDE SEQUENCE [LARGE SCALE GENOMIC DNA]</scope>
    <source>
        <strain evidence="11 12">FXH3W</strain>
    </source>
</reference>
<evidence type="ECO:0000256" key="2">
    <source>
        <dbReference type="ARBA" id="ARBA00005419"/>
    </source>
</evidence>
<evidence type="ECO:0000256" key="9">
    <source>
        <dbReference type="SAM" id="MobiDB-lite"/>
    </source>
</evidence>
<gene>
    <name evidence="11" type="ORF">V3390_05245</name>
</gene>
<dbReference type="Proteomes" id="UP001356170">
    <property type="component" value="Unassembled WGS sequence"/>
</dbReference>
<comment type="caution">
    <text evidence="11">The sequence shown here is derived from an EMBL/GenBank/DDBJ whole genome shotgun (WGS) entry which is preliminary data.</text>
</comment>
<dbReference type="EMBL" id="JAZHBO010000002">
    <property type="protein sequence ID" value="MEF2155639.1"/>
    <property type="molecule type" value="Genomic_DNA"/>
</dbReference>
<organism evidence="11 12">
    <name type="scientific">Aquilutibacter rugosus</name>
    <dbReference type="NCBI Taxonomy" id="3115820"/>
    <lineage>
        <taxon>Bacteria</taxon>
        <taxon>Pseudomonadati</taxon>
        <taxon>Pseudomonadota</taxon>
        <taxon>Gammaproteobacteria</taxon>
        <taxon>Lysobacterales</taxon>
        <taxon>Lysobacteraceae</taxon>
        <taxon>Aquilutibacter</taxon>
    </lineage>
</organism>
<dbReference type="PIRSF" id="PIRSF000903">
    <property type="entry name" value="B5n-ttraPtase_sm"/>
    <property type="match status" value="1"/>
</dbReference>
<evidence type="ECO:0000313" key="11">
    <source>
        <dbReference type="EMBL" id="MEF2155639.1"/>
    </source>
</evidence>
<dbReference type="NCBIfam" id="TIGR00668">
    <property type="entry name" value="apaH"/>
    <property type="match status" value="1"/>
</dbReference>
<dbReference type="CDD" id="cd07422">
    <property type="entry name" value="MPP_ApaH"/>
    <property type="match status" value="1"/>
</dbReference>
<keyword evidence="4 11" id="KW-0378">Hydrolase</keyword>
<proteinExistence type="inferred from homology"/>
<comment type="catalytic activity">
    <reaction evidence="8">
        <text>P(1),P(4)-bis(5'-adenosyl) tetraphosphate + H2O = 2 ADP + 2 H(+)</text>
        <dbReference type="Rhea" id="RHEA:24252"/>
        <dbReference type="ChEBI" id="CHEBI:15377"/>
        <dbReference type="ChEBI" id="CHEBI:15378"/>
        <dbReference type="ChEBI" id="CHEBI:58141"/>
        <dbReference type="ChEBI" id="CHEBI:456216"/>
        <dbReference type="EC" id="3.6.1.41"/>
    </reaction>
</comment>
<dbReference type="Gene3D" id="3.60.21.10">
    <property type="match status" value="1"/>
</dbReference>
<dbReference type="GO" id="GO:0008803">
    <property type="term" value="F:bis(5'-nucleosyl)-tetraphosphatase (symmetrical) activity"/>
    <property type="evidence" value="ECO:0007669"/>
    <property type="project" value="UniProtKB-EC"/>
</dbReference>
<evidence type="ECO:0000256" key="6">
    <source>
        <dbReference type="ARBA" id="ARBA00032248"/>
    </source>
</evidence>
<sequence>MAVWAIGDLQGCYEVTRRLLDAINFDPAQDRLWFCGDLVNRGGQSLETLRLVHSLREHATVVLGNHDLSLLAVGQRTLEEQRKVNPDLQRVVMADDAHAMLEWLRSQPLFHVDHELGWGMVHAGLHPSWTIEQAQRCARIVEEKLHGKQFQRLLRNMYGDKPAWNPQLGGLEQCRAIINIMTRMRYVTPRGRIEFEAKTAQGEQPAGLYPWFAVPGMVRRDLKLVVGHWSTLGLNITNGVHSIDTGAVWGGRLTALRLDSESPQIVQVAGREVPPELRAAKLATSANAKLPPKGVKRTGATRRRRRGGRGGGAGPRPPQGAAD</sequence>
<feature type="domain" description="Calcineurin-like phosphoesterase" evidence="10">
    <location>
        <begin position="1"/>
        <end position="153"/>
    </location>
</feature>
<evidence type="ECO:0000256" key="1">
    <source>
        <dbReference type="ARBA" id="ARBA00003413"/>
    </source>
</evidence>